<dbReference type="Gene3D" id="1.10.10.10">
    <property type="entry name" value="Winged helix-like DNA-binding domain superfamily/Winged helix DNA-binding domain"/>
    <property type="match status" value="1"/>
</dbReference>
<keyword evidence="2" id="KW-0238">DNA-binding</keyword>
<keyword evidence="1" id="KW-0805">Transcription regulation</keyword>
<dbReference type="InterPro" id="IPR050707">
    <property type="entry name" value="HTH_MetabolicPath_Reg"/>
</dbReference>
<dbReference type="GO" id="GO:0045892">
    <property type="term" value="P:negative regulation of DNA-templated transcription"/>
    <property type="evidence" value="ECO:0007669"/>
    <property type="project" value="TreeGrafter"/>
</dbReference>
<dbReference type="EMBL" id="FZNT01000001">
    <property type="protein sequence ID" value="SNR31240.1"/>
    <property type="molecule type" value="Genomic_DNA"/>
</dbReference>
<evidence type="ECO:0000256" key="3">
    <source>
        <dbReference type="ARBA" id="ARBA00023163"/>
    </source>
</evidence>
<organism evidence="6 7">
    <name type="scientific">Lutibacter agarilyticus</name>
    <dbReference type="NCBI Taxonomy" id="1109740"/>
    <lineage>
        <taxon>Bacteria</taxon>
        <taxon>Pseudomonadati</taxon>
        <taxon>Bacteroidota</taxon>
        <taxon>Flavobacteriia</taxon>
        <taxon>Flavobacteriales</taxon>
        <taxon>Flavobacteriaceae</taxon>
        <taxon>Lutibacter</taxon>
    </lineage>
</organism>
<accession>A0A238VA09</accession>
<feature type="domain" description="IclR-ED" evidence="5">
    <location>
        <begin position="100"/>
        <end position="282"/>
    </location>
</feature>
<dbReference type="SMART" id="SM00346">
    <property type="entry name" value="HTH_ICLR"/>
    <property type="match status" value="1"/>
</dbReference>
<dbReference type="InterPro" id="IPR036390">
    <property type="entry name" value="WH_DNA-bd_sf"/>
</dbReference>
<dbReference type="PROSITE" id="PS51078">
    <property type="entry name" value="ICLR_ED"/>
    <property type="match status" value="1"/>
</dbReference>
<feature type="domain" description="HTH iclR-type" evidence="4">
    <location>
        <begin position="37"/>
        <end position="99"/>
    </location>
</feature>
<dbReference type="PANTHER" id="PTHR30136">
    <property type="entry name" value="HELIX-TURN-HELIX TRANSCRIPTIONAL REGULATOR, ICLR FAMILY"/>
    <property type="match status" value="1"/>
</dbReference>
<dbReference type="OrthoDB" id="9791752at2"/>
<reference evidence="6 7" key="1">
    <citation type="submission" date="2017-06" db="EMBL/GenBank/DDBJ databases">
        <authorList>
            <person name="Kim H.J."/>
            <person name="Triplett B.A."/>
        </authorList>
    </citation>
    <scope>NUCLEOTIDE SEQUENCE [LARGE SCALE GENOMIC DNA]</scope>
    <source>
        <strain evidence="6 7">DSM 29150</strain>
    </source>
</reference>
<keyword evidence="3" id="KW-0804">Transcription</keyword>
<dbReference type="PROSITE" id="PS51077">
    <property type="entry name" value="HTH_ICLR"/>
    <property type="match status" value="1"/>
</dbReference>
<dbReference type="InterPro" id="IPR014757">
    <property type="entry name" value="Tscrpt_reg_IclR_C"/>
</dbReference>
<evidence type="ECO:0000256" key="1">
    <source>
        <dbReference type="ARBA" id="ARBA00023015"/>
    </source>
</evidence>
<evidence type="ECO:0000313" key="7">
    <source>
        <dbReference type="Proteomes" id="UP000198384"/>
    </source>
</evidence>
<dbReference type="InterPro" id="IPR005471">
    <property type="entry name" value="Tscrpt_reg_IclR_N"/>
</dbReference>
<evidence type="ECO:0000256" key="2">
    <source>
        <dbReference type="ARBA" id="ARBA00023125"/>
    </source>
</evidence>
<keyword evidence="7" id="KW-1185">Reference proteome</keyword>
<dbReference type="PANTHER" id="PTHR30136:SF7">
    <property type="entry name" value="HTH-TYPE TRANSCRIPTIONAL REGULATOR KDGR-RELATED"/>
    <property type="match status" value="1"/>
</dbReference>
<dbReference type="AlphaFoldDB" id="A0A238VA09"/>
<gene>
    <name evidence="6" type="ORF">SAMN06265371_101116</name>
</gene>
<protein>
    <submittedName>
        <fullName evidence="6">Transcriptional regulator, IclR family</fullName>
    </submittedName>
</protein>
<dbReference type="GO" id="GO:0003700">
    <property type="term" value="F:DNA-binding transcription factor activity"/>
    <property type="evidence" value="ECO:0007669"/>
    <property type="project" value="TreeGrafter"/>
</dbReference>
<proteinExistence type="predicted"/>
<dbReference type="InterPro" id="IPR029016">
    <property type="entry name" value="GAF-like_dom_sf"/>
</dbReference>
<dbReference type="GO" id="GO:0003677">
    <property type="term" value="F:DNA binding"/>
    <property type="evidence" value="ECO:0007669"/>
    <property type="project" value="UniProtKB-KW"/>
</dbReference>
<dbReference type="Pfam" id="PF01614">
    <property type="entry name" value="IclR_C"/>
    <property type="match status" value="1"/>
</dbReference>
<dbReference type="InterPro" id="IPR036388">
    <property type="entry name" value="WH-like_DNA-bd_sf"/>
</dbReference>
<name>A0A238VA09_9FLAO</name>
<dbReference type="Pfam" id="PF09339">
    <property type="entry name" value="HTH_IclR"/>
    <property type="match status" value="1"/>
</dbReference>
<evidence type="ECO:0000313" key="6">
    <source>
        <dbReference type="EMBL" id="SNR31240.1"/>
    </source>
</evidence>
<dbReference type="Proteomes" id="UP000198384">
    <property type="component" value="Unassembled WGS sequence"/>
</dbReference>
<dbReference type="Gene3D" id="3.30.450.40">
    <property type="match status" value="1"/>
</dbReference>
<evidence type="ECO:0000259" key="4">
    <source>
        <dbReference type="PROSITE" id="PS51077"/>
    </source>
</evidence>
<dbReference type="SUPFAM" id="SSF55781">
    <property type="entry name" value="GAF domain-like"/>
    <property type="match status" value="1"/>
</dbReference>
<evidence type="ECO:0000259" key="5">
    <source>
        <dbReference type="PROSITE" id="PS51078"/>
    </source>
</evidence>
<sequence length="282" mass="32130">MQNYFLYMKYTRTKIDLLNLQSIKSNMTENTQPKYNTPALDKGLDIIEFLSKEGIPLSQVEIAQGINRTPSEIYRMLVCLEERGYLTRGSNAGKYRLSLKMYSLSHRHTPFDELKRVARYPMQSLSETTRQSCHLSIMNNDQLLIISQMRSPSAVSLSIEEGTHFPLSKTTSGSVLLSMLSEKERMEILSRDAHYPKWSKKEQQNLLDFIDKVKKDGYSYSDSKLTSGVTDIAISIGDNESELIAVLAISIFTSSLETEQNMKDILIALQKTQQEINKYIGS</sequence>
<dbReference type="SUPFAM" id="SSF46785">
    <property type="entry name" value="Winged helix' DNA-binding domain"/>
    <property type="match status" value="1"/>
</dbReference>